<organism evidence="2 3">
    <name type="scientific">Vigna mungo</name>
    <name type="common">Black gram</name>
    <name type="synonym">Phaseolus mungo</name>
    <dbReference type="NCBI Taxonomy" id="3915"/>
    <lineage>
        <taxon>Eukaryota</taxon>
        <taxon>Viridiplantae</taxon>
        <taxon>Streptophyta</taxon>
        <taxon>Embryophyta</taxon>
        <taxon>Tracheophyta</taxon>
        <taxon>Spermatophyta</taxon>
        <taxon>Magnoliopsida</taxon>
        <taxon>eudicotyledons</taxon>
        <taxon>Gunneridae</taxon>
        <taxon>Pentapetalae</taxon>
        <taxon>rosids</taxon>
        <taxon>fabids</taxon>
        <taxon>Fabales</taxon>
        <taxon>Fabaceae</taxon>
        <taxon>Papilionoideae</taxon>
        <taxon>50 kb inversion clade</taxon>
        <taxon>NPAAA clade</taxon>
        <taxon>indigoferoid/millettioid clade</taxon>
        <taxon>Phaseoleae</taxon>
        <taxon>Vigna</taxon>
    </lineage>
</organism>
<proteinExistence type="predicted"/>
<keyword evidence="1" id="KW-1133">Transmembrane helix</keyword>
<sequence length="294" mass="32502">MSVAMNPLPFTAKVAVLYVVKFTVRLRLPEITVSSMPSPIITMFHFLFVISTVSVYKPFFMCITKRLMLYSGAAFTASITVVKLQLPSAATTASGGIVLLCSSGSTNAGTSSIMKEFEPTWFTSFWSNNVASLISSYIRSFTFPPVCSKPSMHVSVFASTPLSHVLKSELRFPVLLCFPWGLSTVEMDQISSSSDNSNNSRHATTASERGNSLLTLLNSDLRVEVTFRKTSRTFLTELTNSEGETLRVWIIAKSHEAKKKKMKMKVANGIGTSCFVQKTAIEMNCRRCRTLTLH</sequence>
<feature type="transmembrane region" description="Helical" evidence="1">
    <location>
        <begin position="36"/>
        <end position="55"/>
    </location>
</feature>
<keyword evidence="3" id="KW-1185">Reference proteome</keyword>
<evidence type="ECO:0000313" key="3">
    <source>
        <dbReference type="Proteomes" id="UP001374535"/>
    </source>
</evidence>
<accession>A0AAQ3P0X5</accession>
<feature type="transmembrane region" description="Helical" evidence="1">
    <location>
        <begin position="67"/>
        <end position="86"/>
    </location>
</feature>
<protein>
    <submittedName>
        <fullName evidence="2">Uncharacterized protein</fullName>
    </submittedName>
</protein>
<keyword evidence="1" id="KW-0472">Membrane</keyword>
<dbReference type="Proteomes" id="UP001374535">
    <property type="component" value="Chromosome 2"/>
</dbReference>
<dbReference type="EMBL" id="CP144699">
    <property type="protein sequence ID" value="WVZ20051.1"/>
    <property type="molecule type" value="Genomic_DNA"/>
</dbReference>
<name>A0AAQ3P0X5_VIGMU</name>
<evidence type="ECO:0000313" key="2">
    <source>
        <dbReference type="EMBL" id="WVZ20051.1"/>
    </source>
</evidence>
<gene>
    <name evidence="2" type="ORF">V8G54_007373</name>
</gene>
<keyword evidence="1" id="KW-0812">Transmembrane</keyword>
<reference evidence="2 3" key="1">
    <citation type="journal article" date="2023" name="Life. Sci Alliance">
        <title>Evolutionary insights into 3D genome organization and epigenetic landscape of Vigna mungo.</title>
        <authorList>
            <person name="Junaid A."/>
            <person name="Singh B."/>
            <person name="Bhatia S."/>
        </authorList>
    </citation>
    <scope>NUCLEOTIDE SEQUENCE [LARGE SCALE GENOMIC DNA]</scope>
    <source>
        <strain evidence="2">Urdbean</strain>
    </source>
</reference>
<evidence type="ECO:0000256" key="1">
    <source>
        <dbReference type="SAM" id="Phobius"/>
    </source>
</evidence>
<dbReference type="AlphaFoldDB" id="A0AAQ3P0X5"/>